<dbReference type="InterPro" id="IPR041698">
    <property type="entry name" value="Methyltransf_25"/>
</dbReference>
<dbReference type="PANTHER" id="PTHR44942:SF4">
    <property type="entry name" value="METHYLTRANSFERASE TYPE 11 DOMAIN-CONTAINING PROTEIN"/>
    <property type="match status" value="1"/>
</dbReference>
<sequence length="276" mass="29588">MADRTGGRGQARRVTFAGEVADYYSRFRRGYPPPVTDFLVCELGVGAEDVVVDLGCGTGQLAIPLASRVRHVVGVDPEPDMLAHARRAAREHGVGSASWVLGSDADLPTLGGLLGGTHVAAVTVSCAIHLMDSTTLFAGLRELLPPGGRVAVIANGTPIWLQASAWSRALRGVLEQHFGRPLTATCGTDDVTREGYRTELETAGFATSHAELGYHEAIDIEWIVGNLYSAMSPHQLPRKEDRPAFAQQVEDALRSAQPKGDFVDDVRVAVLLGERR</sequence>
<gene>
    <name evidence="4" type="ORF">HF577_17675</name>
</gene>
<protein>
    <submittedName>
        <fullName evidence="4">Class I SAM-dependent methyltransferase</fullName>
    </submittedName>
</protein>
<evidence type="ECO:0000256" key="2">
    <source>
        <dbReference type="ARBA" id="ARBA00022679"/>
    </source>
</evidence>
<dbReference type="PANTHER" id="PTHR44942">
    <property type="entry name" value="METHYLTRANSF_11 DOMAIN-CONTAINING PROTEIN"/>
    <property type="match status" value="1"/>
</dbReference>
<dbReference type="Proteomes" id="UP001296706">
    <property type="component" value="Unassembled WGS sequence"/>
</dbReference>
<keyword evidence="2" id="KW-0808">Transferase</keyword>
<accession>A0ABX1RI43</accession>
<evidence type="ECO:0000313" key="4">
    <source>
        <dbReference type="EMBL" id="NMH78908.1"/>
    </source>
</evidence>
<keyword evidence="1 4" id="KW-0489">Methyltransferase</keyword>
<name>A0ABX1RI43_9PSEU</name>
<dbReference type="GO" id="GO:0032259">
    <property type="term" value="P:methylation"/>
    <property type="evidence" value="ECO:0007669"/>
    <property type="project" value="UniProtKB-KW"/>
</dbReference>
<evidence type="ECO:0000313" key="5">
    <source>
        <dbReference type="Proteomes" id="UP001296706"/>
    </source>
</evidence>
<dbReference type="Pfam" id="PF13649">
    <property type="entry name" value="Methyltransf_25"/>
    <property type="match status" value="1"/>
</dbReference>
<feature type="domain" description="Methyltransferase" evidence="3">
    <location>
        <begin position="51"/>
        <end position="148"/>
    </location>
</feature>
<organism evidence="4 5">
    <name type="scientific">Pseudonocardia xinjiangensis</name>
    <dbReference type="NCBI Taxonomy" id="75289"/>
    <lineage>
        <taxon>Bacteria</taxon>
        <taxon>Bacillati</taxon>
        <taxon>Actinomycetota</taxon>
        <taxon>Actinomycetes</taxon>
        <taxon>Pseudonocardiales</taxon>
        <taxon>Pseudonocardiaceae</taxon>
        <taxon>Pseudonocardia</taxon>
    </lineage>
</organism>
<dbReference type="EMBL" id="JAAXKY010000054">
    <property type="protein sequence ID" value="NMH78908.1"/>
    <property type="molecule type" value="Genomic_DNA"/>
</dbReference>
<dbReference type="GO" id="GO:0008168">
    <property type="term" value="F:methyltransferase activity"/>
    <property type="evidence" value="ECO:0007669"/>
    <property type="project" value="UniProtKB-KW"/>
</dbReference>
<dbReference type="InterPro" id="IPR051052">
    <property type="entry name" value="Diverse_substrate_MTase"/>
</dbReference>
<dbReference type="CDD" id="cd02440">
    <property type="entry name" value="AdoMet_MTases"/>
    <property type="match status" value="1"/>
</dbReference>
<dbReference type="SUPFAM" id="SSF53335">
    <property type="entry name" value="S-adenosyl-L-methionine-dependent methyltransferases"/>
    <property type="match status" value="1"/>
</dbReference>
<evidence type="ECO:0000259" key="3">
    <source>
        <dbReference type="Pfam" id="PF13649"/>
    </source>
</evidence>
<evidence type="ECO:0000256" key="1">
    <source>
        <dbReference type="ARBA" id="ARBA00022603"/>
    </source>
</evidence>
<proteinExistence type="predicted"/>
<dbReference type="Gene3D" id="3.40.50.150">
    <property type="entry name" value="Vaccinia Virus protein VP39"/>
    <property type="match status" value="1"/>
</dbReference>
<keyword evidence="5" id="KW-1185">Reference proteome</keyword>
<dbReference type="InterPro" id="IPR029063">
    <property type="entry name" value="SAM-dependent_MTases_sf"/>
</dbReference>
<reference evidence="4 5" key="1">
    <citation type="submission" date="2020-04" db="EMBL/GenBank/DDBJ databases">
        <authorList>
            <person name="Klaysubun C."/>
            <person name="Duangmal K."/>
            <person name="Lipun K."/>
        </authorList>
    </citation>
    <scope>NUCLEOTIDE SEQUENCE [LARGE SCALE GENOMIC DNA]</scope>
    <source>
        <strain evidence="4 5">JCM 11839</strain>
    </source>
</reference>
<comment type="caution">
    <text evidence="4">The sequence shown here is derived from an EMBL/GenBank/DDBJ whole genome shotgun (WGS) entry which is preliminary data.</text>
</comment>